<protein>
    <submittedName>
        <fullName evidence="8">RDD family protein</fullName>
    </submittedName>
</protein>
<reference evidence="8" key="1">
    <citation type="submission" date="2018-10" db="EMBL/GenBank/DDBJ databases">
        <authorList>
            <person name="Plewniak F."/>
        </authorList>
    </citation>
    <scope>NUCLEOTIDE SEQUENCE</scope>
</reference>
<feature type="domain" description="RDD" evidence="7">
    <location>
        <begin position="11"/>
        <end position="131"/>
    </location>
</feature>
<keyword evidence="5 6" id="KW-0472">Membrane</keyword>
<dbReference type="InterPro" id="IPR010432">
    <property type="entry name" value="RDD"/>
</dbReference>
<evidence type="ECO:0000256" key="5">
    <source>
        <dbReference type="ARBA" id="ARBA00023136"/>
    </source>
</evidence>
<comment type="subcellular location">
    <subcellularLocation>
        <location evidence="1">Cell membrane</location>
        <topology evidence="1">Multi-pass membrane protein</topology>
    </subcellularLocation>
</comment>
<dbReference type="EMBL" id="UOYP01000050">
    <property type="protein sequence ID" value="VAY86821.1"/>
    <property type="molecule type" value="Genomic_DNA"/>
</dbReference>
<dbReference type="PANTHER" id="PTHR36115">
    <property type="entry name" value="PROLINE-RICH ANTIGEN HOMOLOG-RELATED"/>
    <property type="match status" value="1"/>
</dbReference>
<dbReference type="GO" id="GO:0005886">
    <property type="term" value="C:plasma membrane"/>
    <property type="evidence" value="ECO:0007669"/>
    <property type="project" value="UniProtKB-SubCell"/>
</dbReference>
<keyword evidence="2" id="KW-1003">Cell membrane</keyword>
<feature type="transmembrane region" description="Helical" evidence="6">
    <location>
        <begin position="98"/>
        <end position="119"/>
    </location>
</feature>
<accession>A0A3P3ZLV5</accession>
<dbReference type="AlphaFoldDB" id="A0A3P3ZLV5"/>
<dbReference type="Pfam" id="PF06271">
    <property type="entry name" value="RDD"/>
    <property type="match status" value="1"/>
</dbReference>
<evidence type="ECO:0000256" key="1">
    <source>
        <dbReference type="ARBA" id="ARBA00004651"/>
    </source>
</evidence>
<keyword evidence="3 6" id="KW-0812">Transmembrane</keyword>
<evidence type="ECO:0000313" key="8">
    <source>
        <dbReference type="EMBL" id="VAY86821.1"/>
    </source>
</evidence>
<dbReference type="InterPro" id="IPR051791">
    <property type="entry name" value="Pra-immunoreactive"/>
</dbReference>
<organism evidence="8">
    <name type="scientific">mine drainage metagenome</name>
    <dbReference type="NCBI Taxonomy" id="410659"/>
    <lineage>
        <taxon>unclassified sequences</taxon>
        <taxon>metagenomes</taxon>
        <taxon>ecological metagenomes</taxon>
    </lineage>
</organism>
<dbReference type="PANTHER" id="PTHR36115:SF10">
    <property type="entry name" value="RDD DOMAIN-CONTAINING PROTEIN"/>
    <property type="match status" value="1"/>
</dbReference>
<feature type="transmembrane region" description="Helical" evidence="6">
    <location>
        <begin position="51"/>
        <end position="68"/>
    </location>
</feature>
<sequence>MTPGSWIRLPLRPRLICWVYEALLVAGVLIAAALPFVRLTHYALHPELREWYRLYLFGVVGLYFSWFWHRSGQTIPMRTWHLQLLDSTGHPPSWGRAFLRYVLAIPGYLTGISLLWVLVDKEGQFLHDRLLGLTMRQY</sequence>
<proteinExistence type="predicted"/>
<gene>
    <name evidence="8" type="ORF">CARN8_1430011</name>
</gene>
<keyword evidence="4 6" id="KW-1133">Transmembrane helix</keyword>
<evidence type="ECO:0000256" key="4">
    <source>
        <dbReference type="ARBA" id="ARBA00022989"/>
    </source>
</evidence>
<evidence type="ECO:0000256" key="3">
    <source>
        <dbReference type="ARBA" id="ARBA00022692"/>
    </source>
</evidence>
<feature type="transmembrane region" description="Helical" evidence="6">
    <location>
        <begin position="18"/>
        <end position="39"/>
    </location>
</feature>
<evidence type="ECO:0000259" key="7">
    <source>
        <dbReference type="Pfam" id="PF06271"/>
    </source>
</evidence>
<evidence type="ECO:0000256" key="2">
    <source>
        <dbReference type="ARBA" id="ARBA00022475"/>
    </source>
</evidence>
<name>A0A3P3ZLV5_9ZZZZ</name>
<evidence type="ECO:0000256" key="6">
    <source>
        <dbReference type="SAM" id="Phobius"/>
    </source>
</evidence>